<proteinExistence type="predicted"/>
<evidence type="ECO:0000313" key="1">
    <source>
        <dbReference type="EMBL" id="KAJ8665090.1"/>
    </source>
</evidence>
<dbReference type="EMBL" id="CM056744">
    <property type="protein sequence ID" value="KAJ8665090.1"/>
    <property type="molecule type" value="Genomic_DNA"/>
</dbReference>
<comment type="caution">
    <text evidence="1">The sequence shown here is derived from an EMBL/GenBank/DDBJ whole genome shotgun (WGS) entry which is preliminary data.</text>
</comment>
<organism evidence="1 2">
    <name type="scientific">Eretmocerus hayati</name>
    <dbReference type="NCBI Taxonomy" id="131215"/>
    <lineage>
        <taxon>Eukaryota</taxon>
        <taxon>Metazoa</taxon>
        <taxon>Ecdysozoa</taxon>
        <taxon>Arthropoda</taxon>
        <taxon>Hexapoda</taxon>
        <taxon>Insecta</taxon>
        <taxon>Pterygota</taxon>
        <taxon>Neoptera</taxon>
        <taxon>Endopterygota</taxon>
        <taxon>Hymenoptera</taxon>
        <taxon>Apocrita</taxon>
        <taxon>Proctotrupomorpha</taxon>
        <taxon>Chalcidoidea</taxon>
        <taxon>Aphelinidae</taxon>
        <taxon>Aphelininae</taxon>
        <taxon>Eretmocerus</taxon>
    </lineage>
</organism>
<name>A0ACC2N1S3_9HYME</name>
<protein>
    <submittedName>
        <fullName evidence="1">Uncharacterized protein</fullName>
    </submittedName>
</protein>
<sequence length="1731" mass="193929">MSQAACIFHSVLDLSIILRIGVLMFSGSYLGAVSPEPSNGLNPSPPKLIGHRLSINGFLFIRNYRPNVDGRVHWECQRYKDIKCNGRAITSDPSVSKDNIVIYRGPESSKHNHLPVVLDMKKGRADDKSSSKPVGSMRPTESECQNEPSTFHSTQNFSGTVNGSGKSQPRLIGKRLFLDGYIYVASNHVNDRSNWECRRYRSSPQKCPARAITSSVLASGQLTIFKGPKDSLHNHAPNIGVVQEAEDYAEVGPKRRRKIQTTVAISTKNHDLRSDDQPQPGFTNSKRSANDAEVESERTTRLRKRIRKVVDMKQYRTTKIRSPLTNSSLYRTFLMNFLGKPSFDRKNVIEALRSIYKSDNACVMNYATILENRTKIERDIVALKANPDIDLVPLGVSVHQKGKERRNIDKEAKQIISMTEEPNGSGSNTVQKITEDEGGAINEMRRTILGGSNVDEEIPAIPSSQEKGSHDEVPPVSECVAENISAEVPPIPAAITRENRNLARPSIATTDSSEDEMDRETEGNVSPIIGSSRINPRVIPPVPAAIPIENLHRPETTVTISLIENDLEIKREIALVDLTGDSDIKREAHTGNRRQTMQVPMPTPACTTRNTLPVLIQNAETVRLNPPCGANQMASNLQIPSPSQYMYPFIQRNWYDQNMNRPLNYIPENPNSNGPYLIGDGQVLQSIDHSVKQKERNEKDVKLIGRRLYIDGFVYVKNCISSNGRISWECRRLRQGTCHARVTTSDPAISENIIVFRGLEKSSHNHASSLIDPEEAEALQEYIKKKKCDIQLTDQSHTIDQSHPDSQAASKIERKIANSYETHDKRHADEVTTETEPDESAHANAAKVTNHTDPARVSLSARMLGNRLYIKKFEYFRSNTYSGRIYWQCESYKSKRCYATAITSHPDFVEKLIVHKGPDESKHNHSSVYANMEEFELRERRKTIPAIAKASISLVTGLTTPIVGEKTEDLKSVVRPDLKEITSTSADSDRILNLPAPRLIGSMLCIDGYIYSKNGRSNIGGKIYWICRRYKKYKCQARATTSGILISQNLIIHKGPKESKHSHPWSKLEVEKAELEANFENGKERKPQATAKASTETSLKRSRSLDVQPLNFHDSGSYYGNIDLQEKPYEKKLEMQEGLLTSQPITDPGLDSDSSSPRLIGRRLCIGGYIYSPKKYSDSRIGWLCVRYQHTKEKCSAVAITSNYLNGDKLIVRRGSEQSKHNHPPSFEEVQNAKKIVTLDEEFRHPDIVQTVNRAHHSSEDRLAHKQSYKSNLKRSLQGPKSDLSALPKKRRKISASRKPCVPKSRMLLKDPDMYLSFLTKFMKKPIFDRENVVSALKSVYKSGIGCLMAYATVLEHRTQIENDLETLKKDQSAKFIRLVSQDEKFLGENDIGEMPQIPASTSRREAVSTETCQSSEIASSTKESPDGKSREKSADGVPDKINSLSTLASTENQPPSSLYLSMDDPSEDEIDVGQEIEGSLFLQTNKAVENSHEISTAQVSVHNENQLLPHPSTLDIDSRDDESKVASELEESMSLCEKKTDDEKTLEIIPPVPSCTLLEDLSPPILTKNVCGQKSQVEQEIPLIDLTDESNENQECFDSNQQTSLAAGQGDVPLVSSMLGSASMQAINAANFNFQCEANHLVSYVLPQPYNLHQYMCETMQELRFDSNLHGLYNFIPESSSIDMPYSLYNVQMPLLTNNSSLFGNDGLSNPDQLIEQVQVRRQSAGYQQF</sequence>
<keyword evidence="2" id="KW-1185">Reference proteome</keyword>
<accession>A0ACC2N1S3</accession>
<reference evidence="1" key="1">
    <citation type="submission" date="2023-04" db="EMBL/GenBank/DDBJ databases">
        <title>A chromosome-level genome assembly of the parasitoid wasp Eretmocerus hayati.</title>
        <authorList>
            <person name="Zhong Y."/>
            <person name="Liu S."/>
            <person name="Liu Y."/>
        </authorList>
    </citation>
    <scope>NUCLEOTIDE SEQUENCE</scope>
    <source>
        <strain evidence="1">ZJU_SS_LIU_2023</strain>
    </source>
</reference>
<evidence type="ECO:0000313" key="2">
    <source>
        <dbReference type="Proteomes" id="UP001239111"/>
    </source>
</evidence>
<gene>
    <name evidence="1" type="ORF">QAD02_006752</name>
</gene>
<dbReference type="Proteomes" id="UP001239111">
    <property type="component" value="Chromosome 4"/>
</dbReference>